<dbReference type="InterPro" id="IPR005135">
    <property type="entry name" value="Endo/exonuclease/phosphatase"/>
</dbReference>
<dbReference type="PANTHER" id="PTHR41349:SF1">
    <property type="entry name" value="PROTEIN CBG08683"/>
    <property type="match status" value="1"/>
</dbReference>
<dbReference type="InterPro" id="IPR000421">
    <property type="entry name" value="FA58C"/>
</dbReference>
<dbReference type="SUPFAM" id="SSF56219">
    <property type="entry name" value="DNase I-like"/>
    <property type="match status" value="1"/>
</dbReference>
<evidence type="ECO:0000256" key="1">
    <source>
        <dbReference type="SAM" id="SignalP"/>
    </source>
</evidence>
<dbReference type="GO" id="GO:0004519">
    <property type="term" value="F:endonuclease activity"/>
    <property type="evidence" value="ECO:0007669"/>
    <property type="project" value="UniProtKB-KW"/>
</dbReference>
<sequence>MNRSIPAMAAALALTALLAPAPAAADEPGARRIAFRPAMPIPATYRLDCDGDRPGSTCTVVTTAKPRPGQVAEFSTTVRSGDRVWARDTVYSRESQVRSRPFVLPEQAVTVDVKASTMPEQFVGTPLRLMAWNLFVGGTINRQETTGENLTQMIEYIDEVDPDVFFVVEAYGSGQKILDGLNAGRPEGDRFSAVRLTTPEDYSANGDNLWLYTKLKIEKVYPRYADADISSFNLGGARLGLPNGGHVHAFSMWTWHDGWSPGDTHTAAIENLHGFPRTKTDEQILQNDHQRRMAMGKAILDKAIPSFIGDDDAPVLMGGDLNALPYLDWTEQFANARGHGGLTLPWPYTKLYTDAGFIDTFRHANPDAGRYPGRTFSPLSGFTATPGRIDYVWARGRDVRVLGSRTDVRRLPRHQDSRLDQPFPFYSDHGSVITDVLIRGRGTGPDRPPVNEEPASAQEVWRTTPAGVRVPPAELSATATTFKPGIGDPGNAVDGNPLTDYHSYYPEVAPQPHYITVDLGRVRTLSAVRFQPKLRSNMNGTILEGVVQVSTDGTTFTDVKRVEWPRLTEPNDVGMDGVTARYVRLRVDYGMGGASALSEIIPYEAGD</sequence>
<organism evidence="3">
    <name type="scientific">Nonomuraea gerenzanensis</name>
    <dbReference type="NCBI Taxonomy" id="93944"/>
    <lineage>
        <taxon>Bacteria</taxon>
        <taxon>Bacillati</taxon>
        <taxon>Actinomycetota</taxon>
        <taxon>Actinomycetes</taxon>
        <taxon>Streptosporangiales</taxon>
        <taxon>Streptosporangiaceae</taxon>
        <taxon>Nonomuraea</taxon>
    </lineage>
</organism>
<gene>
    <name evidence="3" type="ORF">BN4615_P3923</name>
</gene>
<dbReference type="AlphaFoldDB" id="A0A1M4E6F0"/>
<dbReference type="RefSeq" id="WP_225273543.1">
    <property type="nucleotide sequence ID" value="NZ_CP084058.1"/>
</dbReference>
<dbReference type="Gene3D" id="3.60.10.10">
    <property type="entry name" value="Endonuclease/exonuclease/phosphatase"/>
    <property type="match status" value="1"/>
</dbReference>
<dbReference type="InterPro" id="IPR036691">
    <property type="entry name" value="Endo/exonu/phosph_ase_sf"/>
</dbReference>
<dbReference type="SUPFAM" id="SSF49785">
    <property type="entry name" value="Galactose-binding domain-like"/>
    <property type="match status" value="1"/>
</dbReference>
<keyword evidence="1" id="KW-0732">Signal</keyword>
<evidence type="ECO:0000313" key="3">
    <source>
        <dbReference type="EMBL" id="SBO94407.1"/>
    </source>
</evidence>
<feature type="signal peptide" evidence="1">
    <location>
        <begin position="1"/>
        <end position="25"/>
    </location>
</feature>
<keyword evidence="3" id="KW-0378">Hydrolase</keyword>
<evidence type="ECO:0000259" key="2">
    <source>
        <dbReference type="PROSITE" id="PS50022"/>
    </source>
</evidence>
<keyword evidence="3" id="KW-0540">Nuclease</keyword>
<dbReference type="PANTHER" id="PTHR41349">
    <property type="match status" value="1"/>
</dbReference>
<name>A0A1M4E6F0_9ACTN</name>
<proteinExistence type="predicted"/>
<reference evidence="3" key="1">
    <citation type="submission" date="2016-04" db="EMBL/GenBank/DDBJ databases">
        <authorList>
            <person name="Evans L.H."/>
            <person name="Alamgir A."/>
            <person name="Owens N."/>
            <person name="Weber N.D."/>
            <person name="Virtaneva K."/>
            <person name="Barbian K."/>
            <person name="Babar A."/>
            <person name="Rosenke K."/>
        </authorList>
    </citation>
    <scope>NUCLEOTIDE SEQUENCE</scope>
    <source>
        <strain evidence="3">Nono1</strain>
    </source>
</reference>
<dbReference type="Pfam" id="PF03372">
    <property type="entry name" value="Exo_endo_phos"/>
    <property type="match status" value="1"/>
</dbReference>
<dbReference type="GO" id="GO:0004527">
    <property type="term" value="F:exonuclease activity"/>
    <property type="evidence" value="ECO:0007669"/>
    <property type="project" value="UniProtKB-KW"/>
</dbReference>
<dbReference type="Pfam" id="PF00754">
    <property type="entry name" value="F5_F8_type_C"/>
    <property type="match status" value="1"/>
</dbReference>
<feature type="domain" description="F5/8 type C" evidence="2">
    <location>
        <begin position="457"/>
        <end position="605"/>
    </location>
</feature>
<keyword evidence="3" id="KW-0269">Exonuclease</keyword>
<keyword evidence="3" id="KW-0255">Endonuclease</keyword>
<dbReference type="Gene3D" id="2.60.120.260">
    <property type="entry name" value="Galactose-binding domain-like"/>
    <property type="match status" value="1"/>
</dbReference>
<feature type="chain" id="PRO_5012228766" evidence="1">
    <location>
        <begin position="26"/>
        <end position="607"/>
    </location>
</feature>
<accession>A0A1M4E6F0</accession>
<dbReference type="EMBL" id="LT559118">
    <property type="protein sequence ID" value="SBO94407.1"/>
    <property type="molecule type" value="Genomic_DNA"/>
</dbReference>
<dbReference type="InterPro" id="IPR008979">
    <property type="entry name" value="Galactose-bd-like_sf"/>
</dbReference>
<protein>
    <submittedName>
        <fullName evidence="3">Endonuclease/exonuclease/phosphatase family (38.1 kD) (5F605)</fullName>
    </submittedName>
</protein>
<dbReference type="PROSITE" id="PS50022">
    <property type="entry name" value="FA58C_3"/>
    <property type="match status" value="1"/>
</dbReference>